<dbReference type="GO" id="GO:0005739">
    <property type="term" value="C:mitochondrion"/>
    <property type="evidence" value="ECO:0007669"/>
    <property type="project" value="UniProtKB-ARBA"/>
</dbReference>
<gene>
    <name evidence="4" type="ORF">LBRM2904_21.2120</name>
</gene>
<dbReference type="GO" id="GO:0031123">
    <property type="term" value="P:RNA 3'-end processing"/>
    <property type="evidence" value="ECO:0007669"/>
    <property type="project" value="TreeGrafter"/>
</dbReference>
<dbReference type="FunFam" id="1.10.1410.10:FF:000039">
    <property type="entry name" value="RNA polymerase II, putative"/>
    <property type="match status" value="1"/>
</dbReference>
<dbReference type="PANTHER" id="PTHR12271:SF40">
    <property type="entry name" value="POLY(A) RNA POLYMERASE GLD2"/>
    <property type="match status" value="1"/>
</dbReference>
<dbReference type="EMBL" id="LS997620">
    <property type="protein sequence ID" value="SYZ65811.1"/>
    <property type="molecule type" value="Genomic_DNA"/>
</dbReference>
<comment type="catalytic activity">
    <reaction evidence="2">
        <text>RNA(n) + UTP = RNA(n)-3'-uridine ribonucleotide + diphosphate</text>
        <dbReference type="Rhea" id="RHEA:14785"/>
        <dbReference type="Rhea" id="RHEA-COMP:14527"/>
        <dbReference type="Rhea" id="RHEA-COMP:17348"/>
        <dbReference type="ChEBI" id="CHEBI:33019"/>
        <dbReference type="ChEBI" id="CHEBI:46398"/>
        <dbReference type="ChEBI" id="CHEBI:140395"/>
        <dbReference type="ChEBI" id="CHEBI:173116"/>
        <dbReference type="EC" id="2.7.7.52"/>
    </reaction>
</comment>
<evidence type="ECO:0000259" key="3">
    <source>
        <dbReference type="Pfam" id="PF22600"/>
    </source>
</evidence>
<accession>A0A3P3Z6E9</accession>
<evidence type="ECO:0000256" key="2">
    <source>
        <dbReference type="ARBA" id="ARBA00049105"/>
    </source>
</evidence>
<proteinExistence type="predicted"/>
<dbReference type="InterPro" id="IPR054708">
    <property type="entry name" value="MTPAP-like_central"/>
</dbReference>
<dbReference type="Gene3D" id="1.10.1410.10">
    <property type="match status" value="1"/>
</dbReference>
<protein>
    <recommendedName>
        <fullName evidence="1">RNA uridylyltransferase</fullName>
        <ecNumber evidence="1">2.7.7.52</ecNumber>
    </recommendedName>
</protein>
<dbReference type="VEuPathDB" id="TriTrypDB:LbrM.21.2050"/>
<evidence type="ECO:0000313" key="4">
    <source>
        <dbReference type="EMBL" id="SYZ65811.1"/>
    </source>
</evidence>
<dbReference type="KEGG" id="lbz:LBRM_21_2050"/>
<dbReference type="Proteomes" id="UP000319462">
    <property type="component" value="Chromosome 21"/>
</dbReference>
<evidence type="ECO:0000256" key="1">
    <source>
        <dbReference type="ARBA" id="ARBA00012472"/>
    </source>
</evidence>
<dbReference type="GO" id="GO:0050265">
    <property type="term" value="F:RNA uridylyltransferase activity"/>
    <property type="evidence" value="ECO:0007669"/>
    <property type="project" value="UniProtKB-EC"/>
</dbReference>
<dbReference type="InterPro" id="IPR043519">
    <property type="entry name" value="NT_sf"/>
</dbReference>
<dbReference type="PANTHER" id="PTHR12271">
    <property type="entry name" value="POLY A POLYMERASE CID PAP -RELATED"/>
    <property type="match status" value="1"/>
</dbReference>
<dbReference type="AlphaFoldDB" id="A0A3P3Z6E9"/>
<dbReference type="SUPFAM" id="SSF81301">
    <property type="entry name" value="Nucleotidyltransferase"/>
    <property type="match status" value="1"/>
</dbReference>
<dbReference type="Gene3D" id="3.30.460.10">
    <property type="entry name" value="Beta Polymerase, domain 2"/>
    <property type="match status" value="1"/>
</dbReference>
<reference evidence="4 5" key="1">
    <citation type="submission" date="2018-09" db="EMBL/GenBank/DDBJ databases">
        <authorList>
            <person name="Peiro R."/>
            <person name="Begona"/>
            <person name="Cbmso G."/>
            <person name="Lopez M."/>
            <person name="Gonzalez S."/>
        </authorList>
    </citation>
    <scope>NUCLEOTIDE SEQUENCE [LARGE SCALE GENOMIC DNA]</scope>
</reference>
<name>A0A3P3Z6E9_LEIBR</name>
<organism evidence="4 5">
    <name type="scientific">Leishmania braziliensis MHOM/BR/75/M2904</name>
    <dbReference type="NCBI Taxonomy" id="420245"/>
    <lineage>
        <taxon>Eukaryota</taxon>
        <taxon>Discoba</taxon>
        <taxon>Euglenozoa</taxon>
        <taxon>Kinetoplastea</taxon>
        <taxon>Metakinetoplastina</taxon>
        <taxon>Trypanosomatida</taxon>
        <taxon>Trypanosomatidae</taxon>
        <taxon>Leishmaniinae</taxon>
        <taxon>Leishmania</taxon>
        <taxon>Leishmania braziliensis species complex</taxon>
    </lineage>
</organism>
<dbReference type="SUPFAM" id="SSF81631">
    <property type="entry name" value="PAP/OAS1 substrate-binding domain"/>
    <property type="match status" value="1"/>
</dbReference>
<dbReference type="Pfam" id="PF22600">
    <property type="entry name" value="MTPAP-like_central"/>
    <property type="match status" value="1"/>
</dbReference>
<dbReference type="EC" id="2.7.7.52" evidence="1"/>
<sequence>MLIPTHSRINAILDINMSPTIAELSGRILSQQRYSQILEQGKWLLGLLKGVSFDIGAKEGMRCVSPVVLPYGSIVSGTSLRDGDADYIVSFPLASESTCQSIACVIERERQEKLLSDIFVHIRKNNRDDELYPQRIFRARVPIVQYVRKSACEISKFDICLSLGGLKNSLLLRQYMAGDPRLRLGVLGAKQWGRDHQILNTRRGWISPYALSIMYIHFMKSTGRTTFAFDEEAVSQRVNEIISTAAESEGDISQVDELASVLPLQDADISLVQKDVFDFFAFYSTPGGFDFDASVVDIRSRERFSSKDQWCESLHELDEKERWQLLGHEVILLRDPFEPHSLGRSVDFFRGEEIREKFRSASVKKEPLSFFASL</sequence>
<dbReference type="RefSeq" id="XP_001564906.1">
    <property type="nucleotide sequence ID" value="XM_001564856.1"/>
</dbReference>
<feature type="domain" description="Poly(A) RNA polymerase mitochondrial-like central palm" evidence="3">
    <location>
        <begin position="68"/>
        <end position="176"/>
    </location>
</feature>
<evidence type="ECO:0000313" key="5">
    <source>
        <dbReference type="Proteomes" id="UP000319462"/>
    </source>
</evidence>